<evidence type="ECO:0000256" key="3">
    <source>
        <dbReference type="ARBA" id="ARBA00010088"/>
    </source>
</evidence>
<dbReference type="Proteomes" id="UP000319722">
    <property type="component" value="Unassembled WGS sequence"/>
</dbReference>
<dbReference type="GO" id="GO:0005737">
    <property type="term" value="C:cytoplasm"/>
    <property type="evidence" value="ECO:0007669"/>
    <property type="project" value="UniProtKB-SubCell"/>
</dbReference>
<feature type="active site" description="Proton donor" evidence="12">
    <location>
        <position position="301"/>
    </location>
</feature>
<dbReference type="PANTHER" id="PTHR43722">
    <property type="entry name" value="PROLINE IMINOPEPTIDASE"/>
    <property type="match status" value="1"/>
</dbReference>
<gene>
    <name evidence="14" type="ORF">FB547_106293</name>
</gene>
<dbReference type="Gene3D" id="3.40.50.1820">
    <property type="entry name" value="alpha/beta hydrolase"/>
    <property type="match status" value="1"/>
</dbReference>
<dbReference type="SUPFAM" id="SSF53474">
    <property type="entry name" value="alpha/beta-Hydrolases"/>
    <property type="match status" value="1"/>
</dbReference>
<feature type="active site" evidence="12">
    <location>
        <position position="273"/>
    </location>
</feature>
<reference evidence="14 15" key="1">
    <citation type="submission" date="2019-06" db="EMBL/GenBank/DDBJ databases">
        <title>Sorghum-associated microbial communities from plants grown in Nebraska, USA.</title>
        <authorList>
            <person name="Schachtman D."/>
        </authorList>
    </citation>
    <scope>NUCLEOTIDE SEQUENCE [LARGE SCALE GENOMIC DNA]</scope>
    <source>
        <strain evidence="14 15">T529</strain>
    </source>
</reference>
<evidence type="ECO:0000256" key="1">
    <source>
        <dbReference type="ARBA" id="ARBA00001585"/>
    </source>
</evidence>
<name>A0A561C1Z9_9BURK</name>
<evidence type="ECO:0000313" key="14">
    <source>
        <dbReference type="EMBL" id="TWD85206.1"/>
    </source>
</evidence>
<evidence type="ECO:0000256" key="11">
    <source>
        <dbReference type="PIRNR" id="PIRNR006431"/>
    </source>
</evidence>
<keyword evidence="8 11" id="KW-0645">Protease</keyword>
<evidence type="ECO:0000259" key="13">
    <source>
        <dbReference type="Pfam" id="PF00561"/>
    </source>
</evidence>
<comment type="subcellular location">
    <subcellularLocation>
        <location evidence="2 11">Cytoplasm</location>
    </subcellularLocation>
</comment>
<evidence type="ECO:0000256" key="6">
    <source>
        <dbReference type="ARBA" id="ARBA00022438"/>
    </source>
</evidence>
<dbReference type="PRINTS" id="PR00793">
    <property type="entry name" value="PROAMNOPTASE"/>
</dbReference>
<comment type="caution">
    <text evidence="14">The sequence shown here is derived from an EMBL/GenBank/DDBJ whole genome shotgun (WGS) entry which is preliminary data.</text>
</comment>
<dbReference type="InterPro" id="IPR005944">
    <property type="entry name" value="Pro_iminopeptidase"/>
</dbReference>
<dbReference type="GO" id="GO:0004177">
    <property type="term" value="F:aminopeptidase activity"/>
    <property type="evidence" value="ECO:0007669"/>
    <property type="project" value="UniProtKB-UniRule"/>
</dbReference>
<evidence type="ECO:0000256" key="9">
    <source>
        <dbReference type="ARBA" id="ARBA00022801"/>
    </source>
</evidence>
<dbReference type="OrthoDB" id="9796770at2"/>
<comment type="similarity">
    <text evidence="3 11">Belongs to the peptidase S33 family.</text>
</comment>
<dbReference type="EMBL" id="VIVL01000006">
    <property type="protein sequence ID" value="TWD85206.1"/>
    <property type="molecule type" value="Genomic_DNA"/>
</dbReference>
<dbReference type="PIRSF" id="PIRSF006431">
    <property type="entry name" value="Pept_S33"/>
    <property type="match status" value="1"/>
</dbReference>
<evidence type="ECO:0000313" key="15">
    <source>
        <dbReference type="Proteomes" id="UP000319722"/>
    </source>
</evidence>
<dbReference type="InterPro" id="IPR000073">
    <property type="entry name" value="AB_hydrolase_1"/>
</dbReference>
<feature type="domain" description="AB hydrolase-1" evidence="13">
    <location>
        <begin position="40"/>
        <end position="302"/>
    </location>
</feature>
<protein>
    <recommendedName>
        <fullName evidence="5 11">Proline iminopeptidase</fullName>
        <shortName evidence="11">PIP</shortName>
        <ecNumber evidence="4 11">3.4.11.5</ecNumber>
    </recommendedName>
    <alternativeName>
        <fullName evidence="10 11">Prolyl aminopeptidase</fullName>
    </alternativeName>
</protein>
<feature type="active site" description="Nucleophile" evidence="12">
    <location>
        <position position="112"/>
    </location>
</feature>
<evidence type="ECO:0000256" key="7">
    <source>
        <dbReference type="ARBA" id="ARBA00022490"/>
    </source>
</evidence>
<dbReference type="AlphaFoldDB" id="A0A561C1Z9"/>
<keyword evidence="6 11" id="KW-0031">Aminopeptidase</keyword>
<dbReference type="EC" id="3.4.11.5" evidence="4 11"/>
<dbReference type="InterPro" id="IPR029058">
    <property type="entry name" value="AB_hydrolase_fold"/>
</dbReference>
<keyword evidence="9 11" id="KW-0378">Hydrolase</keyword>
<organism evidence="14 15">
    <name type="scientific">Variovorax beijingensis</name>
    <dbReference type="NCBI Taxonomy" id="2496117"/>
    <lineage>
        <taxon>Bacteria</taxon>
        <taxon>Pseudomonadati</taxon>
        <taxon>Pseudomonadota</taxon>
        <taxon>Betaproteobacteria</taxon>
        <taxon>Burkholderiales</taxon>
        <taxon>Comamonadaceae</taxon>
        <taxon>Variovorax</taxon>
    </lineage>
</organism>
<evidence type="ECO:0000256" key="8">
    <source>
        <dbReference type="ARBA" id="ARBA00022670"/>
    </source>
</evidence>
<proteinExistence type="inferred from homology"/>
<dbReference type="InterPro" id="IPR002410">
    <property type="entry name" value="Peptidase_S33"/>
</dbReference>
<accession>A0A561C1Z9</accession>
<dbReference type="GO" id="GO:0006508">
    <property type="term" value="P:proteolysis"/>
    <property type="evidence" value="ECO:0007669"/>
    <property type="project" value="UniProtKB-KW"/>
</dbReference>
<dbReference type="Pfam" id="PF00561">
    <property type="entry name" value="Abhydrolase_1"/>
    <property type="match status" value="1"/>
</dbReference>
<sequence length="331" mass="35833">MLPTGLYPESPPWRTHALEVPHGHVLHVEEGGNPEGACAVVLHGGPGSGSSPLLRRFFDPARYRVISIDQRGAGRSRPRGATMHNRTADLLGDLQRVREQLGVPRWLVVGGSWGATLALAHAAFEPQAVAALLLRAVFLPNAEEIGAFFQDSAGRAPAAWARFASVAPAGERHDMLGFLARGLQQAPADGARQLALAWWHWEQALARGTGVPAGEPMPAQARPDRETLDALVDRYRVQSHYLLHRCWLDAPPLPDRLAALPRVPTLLLHSRDDRICAPHGAEAVHDRIPHSRLQWIDGAGHDPAHPAMASAMVAALDSYARHGHFGNAPTP</sequence>
<evidence type="ECO:0000256" key="5">
    <source>
        <dbReference type="ARBA" id="ARBA00021843"/>
    </source>
</evidence>
<comment type="catalytic activity">
    <reaction evidence="1 11">
        <text>Release of N-terminal proline from a peptide.</text>
        <dbReference type="EC" id="3.4.11.5"/>
    </reaction>
</comment>
<evidence type="ECO:0000256" key="10">
    <source>
        <dbReference type="ARBA" id="ARBA00029605"/>
    </source>
</evidence>
<keyword evidence="7 11" id="KW-0963">Cytoplasm</keyword>
<dbReference type="PANTHER" id="PTHR43722:SF1">
    <property type="entry name" value="PROLINE IMINOPEPTIDASE"/>
    <property type="match status" value="1"/>
</dbReference>
<evidence type="ECO:0000256" key="12">
    <source>
        <dbReference type="PIRSR" id="PIRSR006431-1"/>
    </source>
</evidence>
<evidence type="ECO:0000256" key="4">
    <source>
        <dbReference type="ARBA" id="ARBA00012568"/>
    </source>
</evidence>
<evidence type="ECO:0000256" key="2">
    <source>
        <dbReference type="ARBA" id="ARBA00004496"/>
    </source>
</evidence>
<dbReference type="RefSeq" id="WP_145745061.1">
    <property type="nucleotide sequence ID" value="NZ_VIVL01000006.1"/>
</dbReference>